<evidence type="ECO:0000313" key="2">
    <source>
        <dbReference type="EMBL" id="KAK0616737.1"/>
    </source>
</evidence>
<sequence>MATRAHHGTPITAGCVGIISGVASTSKLISQFVRRVRDAKSDLVATAAQLSELEMTIGILQDDFGEETTWRHACPTQFSSRRGAYWEAVTRSSPSSTSFSPNTKADGDGDFSTGP</sequence>
<feature type="region of interest" description="Disordered" evidence="1">
    <location>
        <begin position="89"/>
        <end position="115"/>
    </location>
</feature>
<dbReference type="PROSITE" id="PS51257">
    <property type="entry name" value="PROKAR_LIPOPROTEIN"/>
    <property type="match status" value="1"/>
</dbReference>
<dbReference type="AlphaFoldDB" id="A0AA39WJW9"/>
<evidence type="ECO:0000313" key="3">
    <source>
        <dbReference type="Proteomes" id="UP001175000"/>
    </source>
</evidence>
<organism evidence="2 3">
    <name type="scientific">Immersiella caudata</name>
    <dbReference type="NCBI Taxonomy" id="314043"/>
    <lineage>
        <taxon>Eukaryota</taxon>
        <taxon>Fungi</taxon>
        <taxon>Dikarya</taxon>
        <taxon>Ascomycota</taxon>
        <taxon>Pezizomycotina</taxon>
        <taxon>Sordariomycetes</taxon>
        <taxon>Sordariomycetidae</taxon>
        <taxon>Sordariales</taxon>
        <taxon>Lasiosphaeriaceae</taxon>
        <taxon>Immersiella</taxon>
    </lineage>
</organism>
<proteinExistence type="predicted"/>
<gene>
    <name evidence="2" type="ORF">B0T14DRAFT_251676</name>
</gene>
<dbReference type="EMBL" id="JAULSU010000005">
    <property type="protein sequence ID" value="KAK0616737.1"/>
    <property type="molecule type" value="Genomic_DNA"/>
</dbReference>
<feature type="compositionally biased region" description="Low complexity" evidence="1">
    <location>
        <begin position="92"/>
        <end position="101"/>
    </location>
</feature>
<name>A0AA39WJW9_9PEZI</name>
<protein>
    <recommendedName>
        <fullName evidence="4">Fungal N-terminal domain-containing protein</fullName>
    </recommendedName>
</protein>
<comment type="caution">
    <text evidence="2">The sequence shown here is derived from an EMBL/GenBank/DDBJ whole genome shotgun (WGS) entry which is preliminary data.</text>
</comment>
<evidence type="ECO:0000256" key="1">
    <source>
        <dbReference type="SAM" id="MobiDB-lite"/>
    </source>
</evidence>
<dbReference type="Proteomes" id="UP001175000">
    <property type="component" value="Unassembled WGS sequence"/>
</dbReference>
<accession>A0AA39WJW9</accession>
<keyword evidence="3" id="KW-1185">Reference proteome</keyword>
<evidence type="ECO:0008006" key="4">
    <source>
        <dbReference type="Google" id="ProtNLM"/>
    </source>
</evidence>
<reference evidence="2" key="1">
    <citation type="submission" date="2023-06" db="EMBL/GenBank/DDBJ databases">
        <title>Genome-scale phylogeny and comparative genomics of the fungal order Sordariales.</title>
        <authorList>
            <consortium name="Lawrence Berkeley National Laboratory"/>
            <person name="Hensen N."/>
            <person name="Bonometti L."/>
            <person name="Westerberg I."/>
            <person name="Brannstrom I.O."/>
            <person name="Guillou S."/>
            <person name="Cros-Aarteil S."/>
            <person name="Calhoun S."/>
            <person name="Haridas S."/>
            <person name="Kuo A."/>
            <person name="Mondo S."/>
            <person name="Pangilinan J."/>
            <person name="Riley R."/>
            <person name="Labutti K."/>
            <person name="Andreopoulos B."/>
            <person name="Lipzen A."/>
            <person name="Chen C."/>
            <person name="Yanf M."/>
            <person name="Daum C."/>
            <person name="Ng V."/>
            <person name="Clum A."/>
            <person name="Steindorff A."/>
            <person name="Ohm R."/>
            <person name="Martin F."/>
            <person name="Silar P."/>
            <person name="Natvig D."/>
            <person name="Lalanne C."/>
            <person name="Gautier V."/>
            <person name="Ament-Velasquez S.L."/>
            <person name="Kruys A."/>
            <person name="Hutchinson M.I."/>
            <person name="Powell A.J."/>
            <person name="Barry K."/>
            <person name="Miller A.N."/>
            <person name="Grigoriev I.V."/>
            <person name="Debuchy R."/>
            <person name="Gladieux P."/>
            <person name="Thoren M.H."/>
            <person name="Johannesson H."/>
        </authorList>
    </citation>
    <scope>NUCLEOTIDE SEQUENCE</scope>
    <source>
        <strain evidence="2">CBS 606.72</strain>
    </source>
</reference>